<evidence type="ECO:0000256" key="1">
    <source>
        <dbReference type="SAM" id="SignalP"/>
    </source>
</evidence>
<feature type="signal peptide" evidence="1">
    <location>
        <begin position="1"/>
        <end position="30"/>
    </location>
</feature>
<dbReference type="EMBL" id="JAGKHQ010000014">
    <property type="protein sequence ID" value="KAG7498655.1"/>
    <property type="molecule type" value="Genomic_DNA"/>
</dbReference>
<name>A0AAV6R174_SOLSE</name>
<keyword evidence="3" id="KW-1185">Reference proteome</keyword>
<dbReference type="AlphaFoldDB" id="A0AAV6R174"/>
<dbReference type="Proteomes" id="UP000693946">
    <property type="component" value="Linkage Group LG21"/>
</dbReference>
<evidence type="ECO:0000313" key="3">
    <source>
        <dbReference type="Proteomes" id="UP000693946"/>
    </source>
</evidence>
<accession>A0AAV6R174</accession>
<gene>
    <name evidence="2" type="ORF">JOB18_016860</name>
</gene>
<keyword evidence="1" id="KW-0732">Signal</keyword>
<protein>
    <submittedName>
        <fullName evidence="2">Uncharacterized protein</fullName>
    </submittedName>
</protein>
<feature type="chain" id="PRO_5043820748" evidence="1">
    <location>
        <begin position="31"/>
        <end position="215"/>
    </location>
</feature>
<proteinExistence type="predicted"/>
<comment type="caution">
    <text evidence="2">The sequence shown here is derived from an EMBL/GenBank/DDBJ whole genome shotgun (WGS) entry which is preliminary data.</text>
</comment>
<sequence length="215" mass="24398">MMVEQQVQQVQQVLVFVLLLMMMGICPCSSSGEGSSSSREAGDVPLSQLRMLSLGLAHLLRSVEENSRQLELQGEQAAAELDGATKSLDNVLKQRLQTGRTHRQARKDLQMLSARGDRLWRTVKELQSGLDDVDTEQRNLQHRTNRVLQALKTLTQEPRSRGQLDFSSMKVIVDKQAQRLAGLSSQLSARDRLMDRRQLRIEHLEKHVHDLGVRR</sequence>
<evidence type="ECO:0000313" key="2">
    <source>
        <dbReference type="EMBL" id="KAG7498655.1"/>
    </source>
</evidence>
<organism evidence="2 3">
    <name type="scientific">Solea senegalensis</name>
    <name type="common">Senegalese sole</name>
    <dbReference type="NCBI Taxonomy" id="28829"/>
    <lineage>
        <taxon>Eukaryota</taxon>
        <taxon>Metazoa</taxon>
        <taxon>Chordata</taxon>
        <taxon>Craniata</taxon>
        <taxon>Vertebrata</taxon>
        <taxon>Euteleostomi</taxon>
        <taxon>Actinopterygii</taxon>
        <taxon>Neopterygii</taxon>
        <taxon>Teleostei</taxon>
        <taxon>Neoteleostei</taxon>
        <taxon>Acanthomorphata</taxon>
        <taxon>Carangaria</taxon>
        <taxon>Pleuronectiformes</taxon>
        <taxon>Pleuronectoidei</taxon>
        <taxon>Soleidae</taxon>
        <taxon>Solea</taxon>
    </lineage>
</organism>
<reference evidence="2 3" key="1">
    <citation type="journal article" date="2021" name="Sci. Rep.">
        <title>Chromosome anchoring in Senegalese sole (Solea senegalensis) reveals sex-associated markers and genome rearrangements in flatfish.</title>
        <authorList>
            <person name="Guerrero-Cozar I."/>
            <person name="Gomez-Garrido J."/>
            <person name="Berbel C."/>
            <person name="Martinez-Blanch J.F."/>
            <person name="Alioto T."/>
            <person name="Claros M.G."/>
            <person name="Gagnaire P.A."/>
            <person name="Manchado M."/>
        </authorList>
    </citation>
    <scope>NUCLEOTIDE SEQUENCE [LARGE SCALE GENOMIC DNA]</scope>
    <source>
        <strain evidence="2">Sse05_10M</strain>
    </source>
</reference>